<name>A0ABM8JK56_9MOLU</name>
<dbReference type="RefSeq" id="WP_353306446.1">
    <property type="nucleotide sequence ID" value="NZ_AP028955.1"/>
</dbReference>
<evidence type="ECO:0000313" key="1">
    <source>
        <dbReference type="EMBL" id="BET37605.1"/>
    </source>
</evidence>
<dbReference type="Proteomes" id="UP001473424">
    <property type="component" value="Chromosome"/>
</dbReference>
<sequence length="88" mass="10428">MQSKSAINIYSKINKLKIVLLLAKIFIRNDIGVFYIKKFVVTSIIQDKKICSYLINQILKEWNSKKEYIISLEKYLKQLLVQQFINSK</sequence>
<protein>
    <recommendedName>
        <fullName evidence="3">DnaD domain-containing protein</fullName>
    </recommendedName>
</protein>
<dbReference type="EMBL" id="AP028955">
    <property type="protein sequence ID" value="BET37605.1"/>
    <property type="molecule type" value="Genomic_DNA"/>
</dbReference>
<evidence type="ECO:0008006" key="3">
    <source>
        <dbReference type="Google" id="ProtNLM"/>
    </source>
</evidence>
<proteinExistence type="predicted"/>
<reference evidence="2" key="1">
    <citation type="journal article" date="2024" name="FEMS Microbiol. Lett.">
        <title>Genomic insights into Spiroplasma endosymbionts that induce male-killing and protective phenotypes in the pea aphid.</title>
        <authorList>
            <person name="Arai H."/>
            <person name="Legeai F."/>
            <person name="Kageyama D."/>
            <person name="Sugio A."/>
            <person name="Simon J.C."/>
        </authorList>
    </citation>
    <scope>NUCLEOTIDE SEQUENCE [LARGE SCALE GENOMIC DNA]</scope>
    <source>
        <strain evidence="2">sAp269</strain>
    </source>
</reference>
<keyword evidence="2" id="KW-1185">Reference proteome</keyword>
<evidence type="ECO:0000313" key="2">
    <source>
        <dbReference type="Proteomes" id="UP001473424"/>
    </source>
</evidence>
<gene>
    <name evidence="1" type="ORF">SAP269_01940</name>
</gene>
<accession>A0ABM8JK56</accession>
<organism evidence="1 2">
    <name type="scientific">Spiroplasma ixodetis</name>
    <dbReference type="NCBI Taxonomy" id="2141"/>
    <lineage>
        <taxon>Bacteria</taxon>
        <taxon>Bacillati</taxon>
        <taxon>Mycoplasmatota</taxon>
        <taxon>Mollicutes</taxon>
        <taxon>Entomoplasmatales</taxon>
        <taxon>Spiroplasmataceae</taxon>
        <taxon>Spiroplasma</taxon>
    </lineage>
</organism>